<keyword evidence="1" id="KW-0732">Signal</keyword>
<name>A0A9D1RF55_9FIRM</name>
<evidence type="ECO:0000313" key="3">
    <source>
        <dbReference type="EMBL" id="HIW85466.1"/>
    </source>
</evidence>
<comment type="caution">
    <text evidence="3">The sequence shown here is derived from an EMBL/GenBank/DDBJ whole genome shotgun (WGS) entry which is preliminary data.</text>
</comment>
<reference evidence="3" key="1">
    <citation type="journal article" date="2021" name="PeerJ">
        <title>Extensive microbial diversity within the chicken gut microbiome revealed by metagenomics and culture.</title>
        <authorList>
            <person name="Gilroy R."/>
            <person name="Ravi A."/>
            <person name="Getino M."/>
            <person name="Pursley I."/>
            <person name="Horton D.L."/>
            <person name="Alikhan N.F."/>
            <person name="Baker D."/>
            <person name="Gharbi K."/>
            <person name="Hall N."/>
            <person name="Watson M."/>
            <person name="Adriaenssens E.M."/>
            <person name="Foster-Nyarko E."/>
            <person name="Jarju S."/>
            <person name="Secka A."/>
            <person name="Antonio M."/>
            <person name="Oren A."/>
            <person name="Chaudhuri R.R."/>
            <person name="La Ragione R."/>
            <person name="Hildebrand F."/>
            <person name="Pallen M.J."/>
        </authorList>
    </citation>
    <scope>NUCLEOTIDE SEQUENCE</scope>
    <source>
        <strain evidence="3">421</strain>
    </source>
</reference>
<protein>
    <submittedName>
        <fullName evidence="3">CHAP domain-containing protein</fullName>
    </submittedName>
</protein>
<proteinExistence type="predicted"/>
<dbReference type="SUPFAM" id="SSF54001">
    <property type="entry name" value="Cysteine proteinases"/>
    <property type="match status" value="1"/>
</dbReference>
<dbReference type="InterPro" id="IPR038765">
    <property type="entry name" value="Papain-like_cys_pep_sf"/>
</dbReference>
<reference evidence="3" key="2">
    <citation type="submission" date="2021-04" db="EMBL/GenBank/DDBJ databases">
        <authorList>
            <person name="Gilroy R."/>
        </authorList>
    </citation>
    <scope>NUCLEOTIDE SEQUENCE</scope>
    <source>
        <strain evidence="3">421</strain>
    </source>
</reference>
<feature type="chain" id="PRO_5038580709" evidence="1">
    <location>
        <begin position="29"/>
        <end position="230"/>
    </location>
</feature>
<sequence>MKTLIRSLAVMLLSLVMLFTAFPVTASAQTDGFEPRLTSPSRSNPYYNRELNVYSQTGYGMPNCVAYVFGRIYEITGEKPLITRGSAGDWWFINKNNGYYEYGQEPQLGAVACWSNHVAVVEEIDGNTVTASQSHWGGNYFDTTVFESGTDRYGQTFYGYIYMSSNYLEQLEEEKIQDIKTRLAEKAQGMSSVAPAEKKSPEFTQVSLFYQQEEVLINSEMLKNALGENG</sequence>
<dbReference type="Pfam" id="PF05257">
    <property type="entry name" value="CHAP"/>
    <property type="match status" value="1"/>
</dbReference>
<dbReference type="Gene3D" id="3.90.1720.10">
    <property type="entry name" value="endopeptidase domain like (from Nostoc punctiforme)"/>
    <property type="match status" value="1"/>
</dbReference>
<accession>A0A9D1RF55</accession>
<dbReference type="Proteomes" id="UP000824205">
    <property type="component" value="Unassembled WGS sequence"/>
</dbReference>
<evidence type="ECO:0000313" key="4">
    <source>
        <dbReference type="Proteomes" id="UP000824205"/>
    </source>
</evidence>
<organism evidence="3 4">
    <name type="scientific">Candidatus Eubacterium faecipullorum</name>
    <dbReference type="NCBI Taxonomy" id="2838571"/>
    <lineage>
        <taxon>Bacteria</taxon>
        <taxon>Bacillati</taxon>
        <taxon>Bacillota</taxon>
        <taxon>Clostridia</taxon>
        <taxon>Eubacteriales</taxon>
        <taxon>Eubacteriaceae</taxon>
        <taxon>Eubacterium</taxon>
    </lineage>
</organism>
<dbReference type="InterPro" id="IPR007921">
    <property type="entry name" value="CHAP_dom"/>
</dbReference>
<dbReference type="AlphaFoldDB" id="A0A9D1RF55"/>
<feature type="signal peptide" evidence="1">
    <location>
        <begin position="1"/>
        <end position="28"/>
    </location>
</feature>
<gene>
    <name evidence="3" type="ORF">IAA48_03130</name>
</gene>
<evidence type="ECO:0000259" key="2">
    <source>
        <dbReference type="Pfam" id="PF05257"/>
    </source>
</evidence>
<dbReference type="EMBL" id="DXGE01000012">
    <property type="protein sequence ID" value="HIW85466.1"/>
    <property type="molecule type" value="Genomic_DNA"/>
</dbReference>
<feature type="domain" description="Peptidase C51" evidence="2">
    <location>
        <begin position="57"/>
        <end position="133"/>
    </location>
</feature>
<evidence type="ECO:0000256" key="1">
    <source>
        <dbReference type="SAM" id="SignalP"/>
    </source>
</evidence>